<dbReference type="Pfam" id="PF13229">
    <property type="entry name" value="Beta_helix"/>
    <property type="match status" value="1"/>
</dbReference>
<evidence type="ECO:0000256" key="1">
    <source>
        <dbReference type="ARBA" id="ARBA00004906"/>
    </source>
</evidence>
<comment type="pathway">
    <text evidence="1">Protein modification; protein ubiquitination.</text>
</comment>
<dbReference type="SUPFAM" id="SSF51126">
    <property type="entry name" value="Pectin lyase-like"/>
    <property type="match status" value="1"/>
</dbReference>
<comment type="caution">
    <text evidence="6">The sequence shown here is derived from an EMBL/GenBank/DDBJ whole genome shotgun (WGS) entry which is preliminary data.</text>
</comment>
<dbReference type="InterPro" id="IPR006626">
    <property type="entry name" value="PbH1"/>
</dbReference>
<dbReference type="InterPro" id="IPR007742">
    <property type="entry name" value="NosD_dom"/>
</dbReference>
<dbReference type="Proteomes" id="UP000238034">
    <property type="component" value="Unassembled WGS sequence"/>
</dbReference>
<evidence type="ECO:0000313" key="7">
    <source>
        <dbReference type="Proteomes" id="UP000238034"/>
    </source>
</evidence>
<evidence type="ECO:0000313" key="6">
    <source>
        <dbReference type="EMBL" id="PRY55202.1"/>
    </source>
</evidence>
<evidence type="ECO:0000256" key="2">
    <source>
        <dbReference type="ARBA" id="ARBA00022737"/>
    </source>
</evidence>
<accession>A0A2T0UBD3</accession>
<dbReference type="Pfam" id="PF05048">
    <property type="entry name" value="NosD"/>
    <property type="match status" value="1"/>
</dbReference>
<dbReference type="SMART" id="SM00710">
    <property type="entry name" value="PbH1"/>
    <property type="match status" value="9"/>
</dbReference>
<evidence type="ECO:0000259" key="4">
    <source>
        <dbReference type="Pfam" id="PF05048"/>
    </source>
</evidence>
<keyword evidence="2" id="KW-0677">Repeat</keyword>
<dbReference type="NCBIfam" id="TIGR03804">
    <property type="entry name" value="para_beta_helix"/>
    <property type="match status" value="2"/>
</dbReference>
<dbReference type="PANTHER" id="PTHR22990:SF15">
    <property type="entry name" value="F-BOX ONLY PROTEIN 10"/>
    <property type="match status" value="1"/>
</dbReference>
<sequence>MKILASSLCLLLLLQVSVMGETLIVGPGKTYSSLRAAVAIADKGDTVLVLKGTYVSLNTIIDKEITVLGKGYPTLDAQQKEEVVTITANNVKLDGFIIRNSKSGDMRDFAGIRLHRVHNVTVSNNRLINTFFGIYLSDSKNIRVSGNTVKGSREAINSGNGIHSWKCSRVTISNNSISGHRDGIYFEFVNNSLIKGNTSANNHRYGLHFMFSDDDTYRNNTFKNNGSGVAVMYSKRITMLHNVFQENWGSSIYGLLLKDITSSQINGNRFVRNTTGVYMEGCENISVHQNDFSNNGWGLRVLANCVNSTFEKNNFKSNSFDVTTNGSLSLNRFKDNYWDKYEGYDLNKDGKGDIPYRPVSLYAQIIEQIPQSVMLMRSFIVSLLDKVERAIPSLTPESVKDEFPSMKQWTR</sequence>
<keyword evidence="7" id="KW-1185">Reference proteome</keyword>
<evidence type="ECO:0000259" key="5">
    <source>
        <dbReference type="Pfam" id="PF13229"/>
    </source>
</evidence>
<dbReference type="OrthoDB" id="9767990at2"/>
<dbReference type="InterPro" id="IPR051550">
    <property type="entry name" value="SCF-Subunits/Alg-Epimerases"/>
</dbReference>
<gene>
    <name evidence="6" type="ORF">B0I27_101170</name>
</gene>
<dbReference type="InterPro" id="IPR012334">
    <property type="entry name" value="Pectin_lyas_fold"/>
</dbReference>
<dbReference type="InterPro" id="IPR011050">
    <property type="entry name" value="Pectin_lyase_fold/virulence"/>
</dbReference>
<proteinExistence type="predicted"/>
<protein>
    <submittedName>
        <fullName evidence="6">Nitrous oxidase accessory protein</fullName>
    </submittedName>
</protein>
<dbReference type="EMBL" id="PVTH01000001">
    <property type="protein sequence ID" value="PRY55202.1"/>
    <property type="molecule type" value="Genomic_DNA"/>
</dbReference>
<feature type="domain" description="Right handed beta helix" evidence="5">
    <location>
        <begin position="88"/>
        <end position="153"/>
    </location>
</feature>
<dbReference type="RefSeq" id="WP_106290438.1">
    <property type="nucleotide sequence ID" value="NZ_PVTH01000001.1"/>
</dbReference>
<dbReference type="PANTHER" id="PTHR22990">
    <property type="entry name" value="F-BOX ONLY PROTEIN"/>
    <property type="match status" value="1"/>
</dbReference>
<dbReference type="InterPro" id="IPR039448">
    <property type="entry name" value="Beta_helix"/>
</dbReference>
<feature type="domain" description="Periplasmic copper-binding protein NosD beta helix" evidence="4">
    <location>
        <begin position="157"/>
        <end position="343"/>
    </location>
</feature>
<reference evidence="6 7" key="1">
    <citation type="submission" date="2018-03" db="EMBL/GenBank/DDBJ databases">
        <title>Genomic Encyclopedia of Type Strains, Phase III (KMG-III): the genomes of soil and plant-associated and newly described type strains.</title>
        <authorList>
            <person name="Whitman W."/>
        </authorList>
    </citation>
    <scope>NUCLEOTIDE SEQUENCE [LARGE SCALE GENOMIC DNA]</scope>
    <source>
        <strain evidence="6 7">CGMCC 1.9313</strain>
    </source>
</reference>
<name>A0A2T0UBD3_9SPHI</name>
<dbReference type="NCBIfam" id="TIGR04247">
    <property type="entry name" value="NosD_copper_fam"/>
    <property type="match status" value="1"/>
</dbReference>
<dbReference type="Gene3D" id="2.160.20.10">
    <property type="entry name" value="Single-stranded right-handed beta-helix, Pectin lyase-like"/>
    <property type="match status" value="2"/>
</dbReference>
<dbReference type="InterPro" id="IPR026464">
    <property type="entry name" value="NosD_copper_fam"/>
</dbReference>
<organism evidence="6 7">
    <name type="scientific">Arcticibacter pallidicorallinus</name>
    <dbReference type="NCBI Taxonomy" id="1259464"/>
    <lineage>
        <taxon>Bacteria</taxon>
        <taxon>Pseudomonadati</taxon>
        <taxon>Bacteroidota</taxon>
        <taxon>Sphingobacteriia</taxon>
        <taxon>Sphingobacteriales</taxon>
        <taxon>Sphingobacteriaceae</taxon>
        <taxon>Arcticibacter</taxon>
    </lineage>
</organism>
<dbReference type="InterPro" id="IPR022441">
    <property type="entry name" value="Para_beta_helix_rpt-2"/>
</dbReference>
<dbReference type="AlphaFoldDB" id="A0A2T0UBD3"/>
<evidence type="ECO:0000256" key="3">
    <source>
        <dbReference type="ARBA" id="ARBA00022786"/>
    </source>
</evidence>
<keyword evidence="3" id="KW-0833">Ubl conjugation pathway</keyword>